<evidence type="ECO:0000313" key="3">
    <source>
        <dbReference type="Proteomes" id="UP001170954"/>
    </source>
</evidence>
<keyword evidence="1" id="KW-0732">Signal</keyword>
<reference evidence="2" key="1">
    <citation type="submission" date="2020-06" db="EMBL/GenBank/DDBJ databases">
        <authorList>
            <person name="Dong N."/>
        </authorList>
    </citation>
    <scope>NUCLEOTIDE SEQUENCE</scope>
    <source>
        <strain evidence="2">R1692</strain>
    </source>
</reference>
<organism evidence="2 3">
    <name type="scientific">Sphingobacterium hotanense</name>
    <dbReference type="NCBI Taxonomy" id="649196"/>
    <lineage>
        <taxon>Bacteria</taxon>
        <taxon>Pseudomonadati</taxon>
        <taxon>Bacteroidota</taxon>
        <taxon>Sphingobacteriia</taxon>
        <taxon>Sphingobacteriales</taxon>
        <taxon>Sphingobacteriaceae</taxon>
        <taxon>Sphingobacterium</taxon>
    </lineage>
</organism>
<dbReference type="Gene3D" id="1.25.40.10">
    <property type="entry name" value="Tetratricopeptide repeat domain"/>
    <property type="match status" value="1"/>
</dbReference>
<dbReference type="Proteomes" id="UP001170954">
    <property type="component" value="Unassembled WGS sequence"/>
</dbReference>
<dbReference type="RefSeq" id="WP_286650899.1">
    <property type="nucleotide sequence ID" value="NZ_JACAGK010000014.1"/>
</dbReference>
<dbReference type="SUPFAM" id="SSF48452">
    <property type="entry name" value="TPR-like"/>
    <property type="match status" value="2"/>
</dbReference>
<feature type="signal peptide" evidence="1">
    <location>
        <begin position="1"/>
        <end position="22"/>
    </location>
</feature>
<comment type="caution">
    <text evidence="2">The sequence shown here is derived from an EMBL/GenBank/DDBJ whole genome shotgun (WGS) entry which is preliminary data.</text>
</comment>
<protein>
    <submittedName>
        <fullName evidence="2">Tetratricopeptide repeat protein</fullName>
    </submittedName>
</protein>
<dbReference type="EMBL" id="JACAGK010000014">
    <property type="protein sequence ID" value="MDM1047918.1"/>
    <property type="molecule type" value="Genomic_DNA"/>
</dbReference>
<evidence type="ECO:0000256" key="1">
    <source>
        <dbReference type="SAM" id="SignalP"/>
    </source>
</evidence>
<reference evidence="2" key="2">
    <citation type="journal article" date="2022" name="Sci. Total Environ.">
        <title>Prevalence, transmission, and molecular epidemiology of tet(X)-positive bacteria among humans, animals, and environmental niches in China: An epidemiological, and genomic-based study.</title>
        <authorList>
            <person name="Dong N."/>
            <person name="Zeng Y."/>
            <person name="Cai C."/>
            <person name="Sun C."/>
            <person name="Lu J."/>
            <person name="Liu C."/>
            <person name="Zhou H."/>
            <person name="Sun Q."/>
            <person name="Shu L."/>
            <person name="Wang H."/>
            <person name="Wang Y."/>
            <person name="Wang S."/>
            <person name="Wu C."/>
            <person name="Chan E.W."/>
            <person name="Chen G."/>
            <person name="Shen Z."/>
            <person name="Chen S."/>
            <person name="Zhang R."/>
        </authorList>
    </citation>
    <scope>NUCLEOTIDE SEQUENCE</scope>
    <source>
        <strain evidence="2">R1692</strain>
    </source>
</reference>
<feature type="chain" id="PRO_5045408475" evidence="1">
    <location>
        <begin position="23"/>
        <end position="364"/>
    </location>
</feature>
<sequence length="364" mass="41896">MFNKVRVLLALGLIILMSGLKAQSDSEVLDPAGFVTKYNPKFKGVGPEVYVLPAPRTKEEVLADSYQEKKSFYDSIARELDHQNLVEEFQLTSNASYIKQQFDPYPSSPEKWTELINSLKKNNNTRLAVGLTNQYALEAIKQKDIKKAISLLGDALALVQHTELREEASVVQFNLSNAHLYQGSYDDADALQERYLQQAVNNKSNVDQANSLVRVALIRAYQKEYKAAENSIIRRAIPLYNKSKDPQGKTKAWIQLAKIYQIQNKHTEAQWFLIQARELAKARNFKMDLPEIEYMLGYSKFIQQNYRVAKSELEHAKILADQENNKVLQLAIHDKLGEIDMIMGNYEDAAEHLFQYWKLRRELF</sequence>
<proteinExistence type="predicted"/>
<gene>
    <name evidence="2" type="ORF">HX018_06670</name>
</gene>
<keyword evidence="3" id="KW-1185">Reference proteome</keyword>
<accession>A0ABT7NLX7</accession>
<dbReference type="InterPro" id="IPR011990">
    <property type="entry name" value="TPR-like_helical_dom_sf"/>
</dbReference>
<evidence type="ECO:0000313" key="2">
    <source>
        <dbReference type="EMBL" id="MDM1047918.1"/>
    </source>
</evidence>
<name>A0ABT7NLX7_9SPHI</name>